<sequence>MVELIETTNNEKIEESKEQLRLHKKLINLLIQNKNEKQITRFIETTGININYYNDNNNILYQLINLCNTQSKYSKYDKLDEFKLLKQLKILTPYGINYNIELTNGIIPLFELLKFDSSRRLLRYVKNHGANMFQKDNKGRNLLMYALEIKANMKVIKYLFSLNFNLSQQDNEGNTIYMYATTSYSINTYNKVLPFLLRNFVFSNNIIISLILHSRNKIPATNDEINDIIKNNNKLINMKNNEGDTALFIAIKSYRGIKIISFLIQLGSRLDEVDRNGSCPLMIAAEYRNFLAFKYILRFHKDLNFKNYNNDTPLIISSKSNNTSMVKLLLSEKNKLTTIPGFDSKYLEEMNAYDKDGDDNFKIEELKNVKINEQNNEGETALLIAVIKKNFENIFTLISSGADPKISNNKNETPLMIAVRLGDEKVVDLILSVQKDIDDIDINHETALMIAIKNGEFVIAYRLLQRGADFTIRDKDFRTPLMIASCSNAGYEVADFILKQENKTIDYRDKDGKTALLLAIEKKNNLNAVLLMTHGALPYDCDNKKNNALIIASKMGYDEIVRYILDMYDIDVDSKNANLNTALMKASKHGHAEVVRYLLKTAKKELTNKDGDTALIIGCMHGHLNVAEILIEANANIECFNKQGITPLIASCKSNNYILLETMISVYGAKINNNHPLTIEVLLNLNVDVNVVDEQGNTALIEASKDNALYSYVKSIVKRKANLNAVNNEGTSALLNSCKIPENRIFKFLINNGANIYISDHDGNNALMHACSYGETEKIKFLVKKRVGINAVNNDGDTALMQSVRAGKVGIVKYLLKHKVKVNVLNRKNQNALVIAFVTGYDEVVK</sequence>
<dbReference type="SUPFAM" id="SSF48403">
    <property type="entry name" value="Ankyrin repeat"/>
    <property type="match status" value="3"/>
</dbReference>
<reference evidence="4 5" key="1">
    <citation type="submission" date="2016-08" db="EMBL/GenBank/DDBJ databases">
        <title>A Parts List for Fungal Cellulosomes Revealed by Comparative Genomics.</title>
        <authorList>
            <consortium name="DOE Joint Genome Institute"/>
            <person name="Haitjema C.H."/>
            <person name="Gilmore S.P."/>
            <person name="Henske J.K."/>
            <person name="Solomon K.V."/>
            <person name="De Groot R."/>
            <person name="Kuo A."/>
            <person name="Mondo S.J."/>
            <person name="Salamov A.A."/>
            <person name="Labutti K."/>
            <person name="Zhao Z."/>
            <person name="Chiniquy J."/>
            <person name="Barry K."/>
            <person name="Brewer H.M."/>
            <person name="Purvine S.O."/>
            <person name="Wright A.T."/>
            <person name="Boxma B."/>
            <person name="Van Alen T."/>
            <person name="Hackstein J.H."/>
            <person name="Baker S.E."/>
            <person name="Grigoriev I.V."/>
            <person name="O'Malley M.A."/>
        </authorList>
    </citation>
    <scope>NUCLEOTIDE SEQUENCE [LARGE SCALE GENOMIC DNA]</scope>
    <source>
        <strain evidence="4 5">G1</strain>
    </source>
</reference>
<protein>
    <submittedName>
        <fullName evidence="4">Ankyrin</fullName>
    </submittedName>
</protein>
<feature type="repeat" description="ANK" evidence="3">
    <location>
        <begin position="762"/>
        <end position="794"/>
    </location>
</feature>
<dbReference type="Pfam" id="PF00023">
    <property type="entry name" value="Ank"/>
    <property type="match status" value="1"/>
</dbReference>
<dbReference type="Gene3D" id="1.25.40.20">
    <property type="entry name" value="Ankyrin repeat-containing domain"/>
    <property type="match status" value="6"/>
</dbReference>
<evidence type="ECO:0000256" key="3">
    <source>
        <dbReference type="PROSITE-ProRule" id="PRU00023"/>
    </source>
</evidence>
<dbReference type="OrthoDB" id="2143547at2759"/>
<evidence type="ECO:0000256" key="2">
    <source>
        <dbReference type="ARBA" id="ARBA00023043"/>
    </source>
</evidence>
<feature type="non-terminal residue" evidence="4">
    <location>
        <position position="846"/>
    </location>
</feature>
<comment type="caution">
    <text evidence="4">The sequence shown here is derived from an EMBL/GenBank/DDBJ whole genome shotgun (WGS) entry which is preliminary data.</text>
</comment>
<evidence type="ECO:0000313" key="5">
    <source>
        <dbReference type="Proteomes" id="UP000193920"/>
    </source>
</evidence>
<evidence type="ECO:0000256" key="1">
    <source>
        <dbReference type="ARBA" id="ARBA00022737"/>
    </source>
</evidence>
<feature type="repeat" description="ANK" evidence="3">
    <location>
        <begin position="795"/>
        <end position="827"/>
    </location>
</feature>
<keyword evidence="1" id="KW-0677">Repeat</keyword>
<dbReference type="InterPro" id="IPR036770">
    <property type="entry name" value="Ankyrin_rpt-contain_sf"/>
</dbReference>
<feature type="repeat" description="ANK" evidence="3">
    <location>
        <begin position="410"/>
        <end position="442"/>
    </location>
</feature>
<feature type="repeat" description="ANK" evidence="3">
    <location>
        <begin position="443"/>
        <end position="475"/>
    </location>
</feature>
<accession>A0A1Y2BET2</accession>
<name>A0A1Y2BET2_9FUNG</name>
<feature type="repeat" description="ANK" evidence="3">
    <location>
        <begin position="377"/>
        <end position="409"/>
    </location>
</feature>
<dbReference type="PANTHER" id="PTHR24198:SF165">
    <property type="entry name" value="ANKYRIN REPEAT-CONTAINING PROTEIN-RELATED"/>
    <property type="match status" value="1"/>
</dbReference>
<feature type="repeat" description="ANK" evidence="3">
    <location>
        <begin position="610"/>
        <end position="642"/>
    </location>
</feature>
<proteinExistence type="predicted"/>
<dbReference type="Proteomes" id="UP000193920">
    <property type="component" value="Unassembled WGS sequence"/>
</dbReference>
<dbReference type="PROSITE" id="PS50297">
    <property type="entry name" value="ANK_REP_REGION"/>
    <property type="match status" value="4"/>
</dbReference>
<dbReference type="SMART" id="SM00248">
    <property type="entry name" value="ANK"/>
    <property type="match status" value="18"/>
</dbReference>
<gene>
    <name evidence="4" type="ORF">LY90DRAFT_460120</name>
</gene>
<dbReference type="EMBL" id="MCOG01000162">
    <property type="protein sequence ID" value="ORY32967.1"/>
    <property type="molecule type" value="Genomic_DNA"/>
</dbReference>
<dbReference type="InterPro" id="IPR002110">
    <property type="entry name" value="Ankyrin_rpt"/>
</dbReference>
<dbReference type="PANTHER" id="PTHR24198">
    <property type="entry name" value="ANKYRIN REPEAT AND PROTEIN KINASE DOMAIN-CONTAINING PROTEIN"/>
    <property type="match status" value="1"/>
</dbReference>
<dbReference type="AlphaFoldDB" id="A0A1Y2BET2"/>
<organism evidence="4 5">
    <name type="scientific">Neocallimastix californiae</name>
    <dbReference type="NCBI Taxonomy" id="1754190"/>
    <lineage>
        <taxon>Eukaryota</taxon>
        <taxon>Fungi</taxon>
        <taxon>Fungi incertae sedis</taxon>
        <taxon>Chytridiomycota</taxon>
        <taxon>Chytridiomycota incertae sedis</taxon>
        <taxon>Neocallimastigomycetes</taxon>
        <taxon>Neocallimastigales</taxon>
        <taxon>Neocallimastigaceae</taxon>
        <taxon>Neocallimastix</taxon>
    </lineage>
</organism>
<dbReference type="STRING" id="1754190.A0A1Y2BET2"/>
<dbReference type="Pfam" id="PF12796">
    <property type="entry name" value="Ank_2"/>
    <property type="match status" value="5"/>
</dbReference>
<dbReference type="PROSITE" id="PS50088">
    <property type="entry name" value="ANK_REPEAT"/>
    <property type="match status" value="6"/>
</dbReference>
<keyword evidence="2 3" id="KW-0040">ANK repeat</keyword>
<keyword evidence="5" id="KW-1185">Reference proteome</keyword>
<evidence type="ECO:0000313" key="4">
    <source>
        <dbReference type="EMBL" id="ORY32967.1"/>
    </source>
</evidence>